<dbReference type="Pfam" id="PF02585">
    <property type="entry name" value="PIG-L"/>
    <property type="match status" value="1"/>
</dbReference>
<dbReference type="EC" id="3.5.1.115" evidence="1"/>
<gene>
    <name evidence="1" type="primary">mca_3</name>
    <name evidence="1" type="ORF">OJF2_67720</name>
</gene>
<proteinExistence type="predicted"/>
<sequence>MSTDVRILAIHAHPDDVEFQCAGTLALLREAGCAVTIATMTPGDCGSAEHDSESIAAIRREEAAKAAALIGARYVCLEFRDLAIFNDDDARRRVTEAVRRARPDVILTAPPVDYLCDHEMTSLLVRDACFAAPCPNYATRQWDPAGALARIPHLYFVDALEGTDRDGRPAPVDFHVDISRVFEVKRRMLACHASQRDWLLRQHGIDEYLDSQAKWAAHRGAEIGVERAEGFRQYRGHAYPQDNLLLKLLRQDGRGGAVA</sequence>
<dbReference type="PANTHER" id="PTHR12993">
    <property type="entry name" value="N-ACETYLGLUCOSAMINYL-PHOSPHATIDYLINOSITOL DE-N-ACETYLASE-RELATED"/>
    <property type="match status" value="1"/>
</dbReference>
<dbReference type="InterPro" id="IPR003737">
    <property type="entry name" value="GlcNAc_PI_deacetylase-related"/>
</dbReference>
<name>A0A5B9WD23_9BACT</name>
<keyword evidence="2" id="KW-1185">Reference proteome</keyword>
<dbReference type="Proteomes" id="UP000324233">
    <property type="component" value="Chromosome"/>
</dbReference>
<organism evidence="1 2">
    <name type="scientific">Aquisphaera giovannonii</name>
    <dbReference type="NCBI Taxonomy" id="406548"/>
    <lineage>
        <taxon>Bacteria</taxon>
        <taxon>Pseudomonadati</taxon>
        <taxon>Planctomycetota</taxon>
        <taxon>Planctomycetia</taxon>
        <taxon>Isosphaerales</taxon>
        <taxon>Isosphaeraceae</taxon>
        <taxon>Aquisphaera</taxon>
    </lineage>
</organism>
<accession>A0A5B9WD23</accession>
<dbReference type="KEGG" id="agv:OJF2_67720"/>
<evidence type="ECO:0000313" key="1">
    <source>
        <dbReference type="EMBL" id="QEH38174.1"/>
    </source>
</evidence>
<dbReference type="SUPFAM" id="SSF102588">
    <property type="entry name" value="LmbE-like"/>
    <property type="match status" value="1"/>
</dbReference>
<dbReference type="Gene3D" id="3.40.50.10320">
    <property type="entry name" value="LmbE-like"/>
    <property type="match status" value="1"/>
</dbReference>
<dbReference type="PANTHER" id="PTHR12993:SF11">
    <property type="entry name" value="N-ACETYLGLUCOSAMINYL-PHOSPHATIDYLINOSITOL DE-N-ACETYLASE"/>
    <property type="match status" value="1"/>
</dbReference>
<keyword evidence="1" id="KW-0378">Hydrolase</keyword>
<reference evidence="1 2" key="1">
    <citation type="submission" date="2019-08" db="EMBL/GenBank/DDBJ databases">
        <title>Deep-cultivation of Planctomycetes and their phenomic and genomic characterization uncovers novel biology.</title>
        <authorList>
            <person name="Wiegand S."/>
            <person name="Jogler M."/>
            <person name="Boedeker C."/>
            <person name="Pinto D."/>
            <person name="Vollmers J."/>
            <person name="Rivas-Marin E."/>
            <person name="Kohn T."/>
            <person name="Peeters S.H."/>
            <person name="Heuer A."/>
            <person name="Rast P."/>
            <person name="Oberbeckmann S."/>
            <person name="Bunk B."/>
            <person name="Jeske O."/>
            <person name="Meyerdierks A."/>
            <person name="Storesund J.E."/>
            <person name="Kallscheuer N."/>
            <person name="Luecker S."/>
            <person name="Lage O.M."/>
            <person name="Pohl T."/>
            <person name="Merkel B.J."/>
            <person name="Hornburger P."/>
            <person name="Mueller R.-W."/>
            <person name="Bruemmer F."/>
            <person name="Labrenz M."/>
            <person name="Spormann A.M."/>
            <person name="Op den Camp H."/>
            <person name="Overmann J."/>
            <person name="Amann R."/>
            <person name="Jetten M.S.M."/>
            <person name="Mascher T."/>
            <person name="Medema M.H."/>
            <person name="Devos D.P."/>
            <person name="Kaster A.-K."/>
            <person name="Ovreas L."/>
            <person name="Rohde M."/>
            <person name="Galperin M.Y."/>
            <person name="Jogler C."/>
        </authorList>
    </citation>
    <scope>NUCLEOTIDE SEQUENCE [LARGE SCALE GENOMIC DNA]</scope>
    <source>
        <strain evidence="1 2">OJF2</strain>
    </source>
</reference>
<dbReference type="GO" id="GO:0016811">
    <property type="term" value="F:hydrolase activity, acting on carbon-nitrogen (but not peptide) bonds, in linear amides"/>
    <property type="evidence" value="ECO:0007669"/>
    <property type="project" value="TreeGrafter"/>
</dbReference>
<dbReference type="InterPro" id="IPR024078">
    <property type="entry name" value="LmbE-like_dom_sf"/>
</dbReference>
<dbReference type="AlphaFoldDB" id="A0A5B9WD23"/>
<evidence type="ECO:0000313" key="2">
    <source>
        <dbReference type="Proteomes" id="UP000324233"/>
    </source>
</evidence>
<dbReference type="OrthoDB" id="9790023at2"/>
<dbReference type="EMBL" id="CP042997">
    <property type="protein sequence ID" value="QEH38174.1"/>
    <property type="molecule type" value="Genomic_DNA"/>
</dbReference>
<dbReference type="RefSeq" id="WP_148597641.1">
    <property type="nucleotide sequence ID" value="NZ_CP042997.1"/>
</dbReference>
<protein>
    <submittedName>
        <fullName evidence="1">Mycothiol S-conjugate amidase</fullName>
        <ecNumber evidence="1">3.5.1.115</ecNumber>
    </submittedName>
</protein>